<accession>A0A5E4BUU6</accession>
<organism evidence="2 3">
    <name type="scientific">Marmota monax</name>
    <name type="common">Woodchuck</name>
    <dbReference type="NCBI Taxonomy" id="9995"/>
    <lineage>
        <taxon>Eukaryota</taxon>
        <taxon>Metazoa</taxon>
        <taxon>Chordata</taxon>
        <taxon>Craniata</taxon>
        <taxon>Vertebrata</taxon>
        <taxon>Euteleostomi</taxon>
        <taxon>Mammalia</taxon>
        <taxon>Eutheria</taxon>
        <taxon>Euarchontoglires</taxon>
        <taxon>Glires</taxon>
        <taxon>Rodentia</taxon>
        <taxon>Sciuromorpha</taxon>
        <taxon>Sciuridae</taxon>
        <taxon>Xerinae</taxon>
        <taxon>Marmotini</taxon>
        <taxon>Marmota</taxon>
    </lineage>
</organism>
<dbReference type="Proteomes" id="UP000335636">
    <property type="component" value="Unassembled WGS sequence"/>
</dbReference>
<dbReference type="EMBL" id="WJEC01000366">
    <property type="protein sequence ID" value="KAF7483442.1"/>
    <property type="molecule type" value="Genomic_DNA"/>
</dbReference>
<reference evidence="1" key="2">
    <citation type="submission" date="2020-08" db="EMBL/GenBank/DDBJ databases">
        <authorList>
            <person name="Shumante A."/>
            <person name="Zimin A.V."/>
            <person name="Puiu D."/>
            <person name="Salzberg S.L."/>
        </authorList>
    </citation>
    <scope>NUCLEOTIDE SEQUENCE</scope>
    <source>
        <strain evidence="1">WC2-LM</strain>
        <tissue evidence="1">Liver</tissue>
    </source>
</reference>
<dbReference type="Proteomes" id="UP000662637">
    <property type="component" value="Unassembled WGS sequence"/>
</dbReference>
<protein>
    <submittedName>
        <fullName evidence="2">Uncharacterized protein</fullName>
    </submittedName>
</protein>
<reference evidence="2 3" key="1">
    <citation type="submission" date="2019-04" db="EMBL/GenBank/DDBJ databases">
        <authorList>
            <person name="Alioto T."/>
            <person name="Alioto T."/>
        </authorList>
    </citation>
    <scope>NUCLEOTIDE SEQUENCE [LARGE SCALE GENOMIC DNA]</scope>
</reference>
<gene>
    <name evidence="1" type="ORF">GHT09_005019</name>
    <name evidence="2" type="ORF">MONAX_5E018751</name>
</gene>
<name>A0A5E4BUU6_MARMO</name>
<proteinExistence type="predicted"/>
<evidence type="ECO:0000313" key="1">
    <source>
        <dbReference type="EMBL" id="KAF7483442.1"/>
    </source>
</evidence>
<keyword evidence="3" id="KW-1185">Reference proteome</keyword>
<dbReference type="AlphaFoldDB" id="A0A5E4BUU6"/>
<evidence type="ECO:0000313" key="3">
    <source>
        <dbReference type="Proteomes" id="UP000335636"/>
    </source>
</evidence>
<sequence length="109" mass="12865">MALQRLLELHGAARRRRRQEREQQRLRVLERLRIASHRHCRVHPLGLPSSPAQLPPQEDVAGRWSALQKQLEQVHLERTRWLRALRARNTRNFQELLWPPGAEKPAPGE</sequence>
<evidence type="ECO:0000313" key="2">
    <source>
        <dbReference type="EMBL" id="VTJ72751.1"/>
    </source>
</evidence>
<dbReference type="EMBL" id="CABDUW010000640">
    <property type="protein sequence ID" value="VTJ72751.1"/>
    <property type="molecule type" value="Genomic_DNA"/>
</dbReference>